<dbReference type="KEGG" id="pnu:Pnuc_0822"/>
<dbReference type="GeneID" id="31481183"/>
<dbReference type="PANTHER" id="PTHR47017:SF1">
    <property type="entry name" value="ACYL-COA"/>
    <property type="match status" value="1"/>
</dbReference>
<dbReference type="Pfam" id="PF04339">
    <property type="entry name" value="FemAB_like"/>
    <property type="match status" value="1"/>
</dbReference>
<evidence type="ECO:0000313" key="1">
    <source>
        <dbReference type="EMBL" id="ABP34040.1"/>
    </source>
</evidence>
<dbReference type="HOGENOM" id="CLU_036032_1_0_4"/>
<evidence type="ECO:0000313" key="2">
    <source>
        <dbReference type="Proteomes" id="UP000000231"/>
    </source>
</evidence>
<dbReference type="PANTHER" id="PTHR47017">
    <property type="entry name" value="ACYL-COA"/>
    <property type="match status" value="1"/>
</dbReference>
<dbReference type="EMBL" id="CP000655">
    <property type="protein sequence ID" value="ABP34040.1"/>
    <property type="molecule type" value="Genomic_DNA"/>
</dbReference>
<dbReference type="Gene3D" id="3.40.630.30">
    <property type="match status" value="1"/>
</dbReference>
<gene>
    <name evidence="1" type="ordered locus">Pnuc_0822</name>
</gene>
<keyword evidence="2" id="KW-1185">Reference proteome</keyword>
<reference evidence="1 2" key="1">
    <citation type="journal article" date="2012" name="Stand. Genomic Sci.">
        <title>Complete genome sequence of Polynucleobacter necessarius subsp. asymbioticus type strain (QLW-P1DMWA-1(T)).</title>
        <authorList>
            <person name="Meincke L."/>
            <person name="Copeland A."/>
            <person name="Lapidus A."/>
            <person name="Lucas S."/>
            <person name="Berry K.W."/>
            <person name="Del Rio T.G."/>
            <person name="Hammon N."/>
            <person name="Dalin E."/>
            <person name="Tice H."/>
            <person name="Pitluck S."/>
            <person name="Richardson P."/>
            <person name="Bruce D."/>
            <person name="Goodwin L."/>
            <person name="Han C."/>
            <person name="Tapia R."/>
            <person name="Detter J.C."/>
            <person name="Schmutz J."/>
            <person name="Brettin T."/>
            <person name="Larimer F."/>
            <person name="Land M."/>
            <person name="Hauser L."/>
            <person name="Kyrpides N.C."/>
            <person name="Ivanova N."/>
            <person name="Goker M."/>
            <person name="Woyke T."/>
            <person name="Wu Q.L."/>
            <person name="Pockl M."/>
            <person name="Hahn M.W."/>
            <person name="Klenk H.P."/>
        </authorList>
    </citation>
    <scope>NUCLEOTIDE SEQUENCE [LARGE SCALE GENOMIC DNA]</scope>
    <source>
        <strain evidence="2">DSM 18221 / CIP 109841 / QLW-P1DMWA-1</strain>
    </source>
</reference>
<evidence type="ECO:0008006" key="3">
    <source>
        <dbReference type="Google" id="ProtNLM"/>
    </source>
</evidence>
<dbReference type="InterPro" id="IPR007434">
    <property type="entry name" value="FemAB-like"/>
</dbReference>
<proteinExistence type="predicted"/>
<accession>A4SX26</accession>
<sequence>MTDSEQFHLEILDHLSDVTAADWNALLGPDSGPFLKYEFLSALEKTGCVGGNTGWQAAHLVLKKANQLVGAMPLYLKQHSYGEFVFDWSWAQAYEQQGLNYYPKILGAIPFTPVQGSRILFLAGLNKAEIQNALIKGLKSLLIENDLSSAHVLFPTTGEVEQLKGHGFLLRDSVQFHWHNQGFQNFEQFLAALTMKRRKNIRREREQVAREAISFKHVSGKASTDEDWEFFFDCYQNTYLEHQSSPYLSEAFFKLWVRQMPENLHLILAQRDGISIAASLIVVDRESSKAYGRYWGALERVPCLHFETAYYQAIEYCIKEGIQTFEGGAQGEHKMARGFLPTTIQSAHYIKDPRFSKAIEHFLQREHQGIGAYVDELAEHSPLKSTKVPT</sequence>
<protein>
    <recommendedName>
        <fullName evidence="3">GNAT family N-acetyltransferase</fullName>
    </recommendedName>
</protein>
<dbReference type="RefSeq" id="WP_011902665.1">
    <property type="nucleotide sequence ID" value="NC_009379.1"/>
</dbReference>
<dbReference type="Proteomes" id="UP000000231">
    <property type="component" value="Chromosome"/>
</dbReference>
<dbReference type="AlphaFoldDB" id="A4SX26"/>
<name>A4SX26_POLAQ</name>
<organism evidence="1 2">
    <name type="scientific">Polynucleobacter asymbioticus (strain DSM 18221 / CIP 109841 / QLW-P1DMWA-1)</name>
    <name type="common">Polynucleobacter necessarius subsp. asymbioticus</name>
    <dbReference type="NCBI Taxonomy" id="312153"/>
    <lineage>
        <taxon>Bacteria</taxon>
        <taxon>Pseudomonadati</taxon>
        <taxon>Pseudomonadota</taxon>
        <taxon>Betaproteobacteria</taxon>
        <taxon>Burkholderiales</taxon>
        <taxon>Burkholderiaceae</taxon>
        <taxon>Polynucleobacter</taxon>
    </lineage>
</organism>
<dbReference type="InterPro" id="IPR016181">
    <property type="entry name" value="Acyl_CoA_acyltransferase"/>
</dbReference>
<dbReference type="SUPFAM" id="SSF55729">
    <property type="entry name" value="Acyl-CoA N-acyltransferases (Nat)"/>
    <property type="match status" value="1"/>
</dbReference>
<dbReference type="eggNOG" id="COG3146">
    <property type="taxonomic scope" value="Bacteria"/>
</dbReference>